<proteinExistence type="predicted"/>
<organism evidence="1 2">
    <name type="scientific">Cafeteria roenbergensis</name>
    <name type="common">Marine flagellate</name>
    <dbReference type="NCBI Taxonomy" id="33653"/>
    <lineage>
        <taxon>Eukaryota</taxon>
        <taxon>Sar</taxon>
        <taxon>Stramenopiles</taxon>
        <taxon>Bigyra</taxon>
        <taxon>Opalozoa</taxon>
        <taxon>Bicosoecida</taxon>
        <taxon>Cafeteriaceae</taxon>
        <taxon>Cafeteria</taxon>
    </lineage>
</organism>
<dbReference type="EMBL" id="VLTO01000050">
    <property type="protein sequence ID" value="KAA0172101.1"/>
    <property type="molecule type" value="Genomic_DNA"/>
</dbReference>
<reference evidence="1 2" key="1">
    <citation type="submission" date="2019-07" db="EMBL/GenBank/DDBJ databases">
        <title>Genomes of Cafeteria roenbergensis.</title>
        <authorList>
            <person name="Fischer M.G."/>
            <person name="Hackl T."/>
            <person name="Roman M."/>
        </authorList>
    </citation>
    <scope>NUCLEOTIDE SEQUENCE [LARGE SCALE GENOMIC DNA]</scope>
    <source>
        <strain evidence="1 2">E4-10P</strain>
    </source>
</reference>
<dbReference type="Gene3D" id="2.30.30.190">
    <property type="entry name" value="CAP Gly-rich-like domain"/>
    <property type="match status" value="1"/>
</dbReference>
<accession>A0A5A8E890</accession>
<sequence>MALGVGSAVATHDGSITGDIRWIGALPELGPGDWAAIESAEPPRLPRTKRTQYTALFDGDYAGSRLFRPRAGHVAHLVPTSDTVALLASPTTRRPADRARASHFLAHQPPEHAPCPW</sequence>
<evidence type="ECO:0000313" key="1">
    <source>
        <dbReference type="EMBL" id="KAA0172101.1"/>
    </source>
</evidence>
<dbReference type="AlphaFoldDB" id="A0A5A8E890"/>
<comment type="caution">
    <text evidence="1">The sequence shown here is derived from an EMBL/GenBank/DDBJ whole genome shotgun (WGS) entry which is preliminary data.</text>
</comment>
<name>A0A5A8E890_CAFRO</name>
<evidence type="ECO:0000313" key="2">
    <source>
        <dbReference type="Proteomes" id="UP000322899"/>
    </source>
</evidence>
<dbReference type="InterPro" id="IPR036859">
    <property type="entry name" value="CAP-Gly_dom_sf"/>
</dbReference>
<dbReference type="SUPFAM" id="SSF74924">
    <property type="entry name" value="Cap-Gly domain"/>
    <property type="match status" value="1"/>
</dbReference>
<dbReference type="Proteomes" id="UP000322899">
    <property type="component" value="Unassembled WGS sequence"/>
</dbReference>
<gene>
    <name evidence="1" type="ORF">FNF27_06136</name>
</gene>
<protein>
    <submittedName>
        <fullName evidence="1">Uncharacterized protein</fullName>
    </submittedName>
</protein>